<keyword evidence="8" id="KW-1185">Reference proteome</keyword>
<evidence type="ECO:0000313" key="8">
    <source>
        <dbReference type="Proteomes" id="UP001642464"/>
    </source>
</evidence>
<keyword evidence="4" id="KW-0663">Pyridoxal phosphate</keyword>
<dbReference type="PANTHER" id="PTHR42790">
    <property type="entry name" value="AMINOTRANSFERASE"/>
    <property type="match status" value="1"/>
</dbReference>
<feature type="chain" id="PRO_5046260876" evidence="5">
    <location>
        <begin position="21"/>
        <end position="266"/>
    </location>
</feature>
<organism evidence="7 8">
    <name type="scientific">Durusdinium trenchii</name>
    <dbReference type="NCBI Taxonomy" id="1381693"/>
    <lineage>
        <taxon>Eukaryota</taxon>
        <taxon>Sar</taxon>
        <taxon>Alveolata</taxon>
        <taxon>Dinophyceae</taxon>
        <taxon>Suessiales</taxon>
        <taxon>Symbiodiniaceae</taxon>
        <taxon>Durusdinium</taxon>
    </lineage>
</organism>
<dbReference type="PANTHER" id="PTHR42790:SF19">
    <property type="entry name" value="KYNURENINE_ALPHA-AMINOADIPATE AMINOTRANSFERASE, MITOCHONDRIAL"/>
    <property type="match status" value="1"/>
</dbReference>
<evidence type="ECO:0000256" key="4">
    <source>
        <dbReference type="ARBA" id="ARBA00022898"/>
    </source>
</evidence>
<evidence type="ECO:0000313" key="7">
    <source>
        <dbReference type="EMBL" id="CAK9111188.1"/>
    </source>
</evidence>
<dbReference type="InterPro" id="IPR015421">
    <property type="entry name" value="PyrdxlP-dep_Trfase_major"/>
</dbReference>
<evidence type="ECO:0000256" key="1">
    <source>
        <dbReference type="ARBA" id="ARBA00001933"/>
    </source>
</evidence>
<proteinExistence type="predicted"/>
<dbReference type="GO" id="GO:0008483">
    <property type="term" value="F:transaminase activity"/>
    <property type="evidence" value="ECO:0007669"/>
    <property type="project" value="UniProtKB-KW"/>
</dbReference>
<protein>
    <submittedName>
        <fullName evidence="7">Aromatic amino acid aminotransferase C56E4.03</fullName>
    </submittedName>
</protein>
<dbReference type="InterPro" id="IPR050859">
    <property type="entry name" value="Class-I_PLP-dep_aminotransf"/>
</dbReference>
<dbReference type="Pfam" id="PF00155">
    <property type="entry name" value="Aminotran_1_2"/>
    <property type="match status" value="1"/>
</dbReference>
<dbReference type="Proteomes" id="UP001642464">
    <property type="component" value="Unassembled WGS sequence"/>
</dbReference>
<evidence type="ECO:0000256" key="5">
    <source>
        <dbReference type="SAM" id="SignalP"/>
    </source>
</evidence>
<comment type="cofactor">
    <cofactor evidence="1">
        <name>pyridoxal 5'-phosphate</name>
        <dbReference type="ChEBI" id="CHEBI:597326"/>
    </cofactor>
</comment>
<sequence>MFIAAQILHLALWLYASVWAKSARITAGLWKLTKLPLTLRNVIPFSLAQSCHLVLKPASDWDIAVSAGSMSALDHTVGQNPLGTRMSCERYKAIYELCAAHDVIIVEDDAYYYLQHNSHDEKADEEVSAVAGLELGPSFISIDQKGLVFRLDTVSKMLSPGFRLGWVTGPKHFIKAFEQVCYISCQMGCSMSIVCLGKLLAHWNTEGLEAQMKRVQMCLRLRCRSLLRACEAVQLRAPSMDLQTFKIEVNWKYNELHHWIWTVSLC</sequence>
<dbReference type="Gene3D" id="3.40.640.10">
    <property type="entry name" value="Type I PLP-dependent aspartate aminotransferase-like (Major domain)"/>
    <property type="match status" value="1"/>
</dbReference>
<comment type="caution">
    <text evidence="7">The sequence shown here is derived from an EMBL/GenBank/DDBJ whole genome shotgun (WGS) entry which is preliminary data.</text>
</comment>
<accession>A0ABP0SFM7</accession>
<dbReference type="InterPro" id="IPR015424">
    <property type="entry name" value="PyrdxlP-dep_Trfase"/>
</dbReference>
<gene>
    <name evidence="7" type="ORF">SCF082_LOCUS51633</name>
</gene>
<reference evidence="7 8" key="1">
    <citation type="submission" date="2024-02" db="EMBL/GenBank/DDBJ databases">
        <authorList>
            <person name="Chen Y."/>
            <person name="Shah S."/>
            <person name="Dougan E. K."/>
            <person name="Thang M."/>
            <person name="Chan C."/>
        </authorList>
    </citation>
    <scope>NUCLEOTIDE SEQUENCE [LARGE SCALE GENOMIC DNA]</scope>
</reference>
<keyword evidence="2 7" id="KW-0032">Aminotransferase</keyword>
<evidence type="ECO:0000256" key="3">
    <source>
        <dbReference type="ARBA" id="ARBA00022679"/>
    </source>
</evidence>
<keyword evidence="3" id="KW-0808">Transferase</keyword>
<evidence type="ECO:0000256" key="2">
    <source>
        <dbReference type="ARBA" id="ARBA00022576"/>
    </source>
</evidence>
<name>A0ABP0SFM7_9DINO</name>
<feature type="domain" description="Aminotransferase class I/classII large" evidence="6">
    <location>
        <begin position="78"/>
        <end position="180"/>
    </location>
</feature>
<dbReference type="SUPFAM" id="SSF53383">
    <property type="entry name" value="PLP-dependent transferases"/>
    <property type="match status" value="1"/>
</dbReference>
<feature type="signal peptide" evidence="5">
    <location>
        <begin position="1"/>
        <end position="20"/>
    </location>
</feature>
<dbReference type="EMBL" id="CAXAMM010043673">
    <property type="protein sequence ID" value="CAK9111188.1"/>
    <property type="molecule type" value="Genomic_DNA"/>
</dbReference>
<evidence type="ECO:0000259" key="6">
    <source>
        <dbReference type="Pfam" id="PF00155"/>
    </source>
</evidence>
<dbReference type="InterPro" id="IPR004839">
    <property type="entry name" value="Aminotransferase_I/II_large"/>
</dbReference>
<keyword evidence="5" id="KW-0732">Signal</keyword>